<accession>A0A523XK60</accession>
<dbReference type="Gene3D" id="2.60.40.10">
    <property type="entry name" value="Immunoglobulins"/>
    <property type="match status" value="1"/>
</dbReference>
<dbReference type="InterPro" id="IPR026444">
    <property type="entry name" value="Secre_tail"/>
</dbReference>
<dbReference type="Pfam" id="PF13860">
    <property type="entry name" value="FlgD_ig"/>
    <property type="match status" value="1"/>
</dbReference>
<dbReference type="NCBIfam" id="TIGR04183">
    <property type="entry name" value="Por_Secre_tail"/>
    <property type="match status" value="1"/>
</dbReference>
<comment type="caution">
    <text evidence="3">The sequence shown here is derived from an EMBL/GenBank/DDBJ whole genome shotgun (WGS) entry which is preliminary data.</text>
</comment>
<dbReference type="EMBL" id="SOIP01000406">
    <property type="protein sequence ID" value="TET79650.1"/>
    <property type="molecule type" value="Genomic_DNA"/>
</dbReference>
<dbReference type="InterPro" id="IPR013783">
    <property type="entry name" value="Ig-like_fold"/>
</dbReference>
<sequence>FPWYEEQGGFQCGELFVRRSTDGGQTWSFKMNMTNTHNESEVYPSLAELVDGKLHIVYEQDVVAGSYVRGSSSLSFNPVKYLGYPVADGNAAALTIDSPPDAVSYGQSYTPKVTVQNRGAEPISFSVSCQADYGEYCFYMDTQPVRDLAPGATEQVSFEPWVPDTVLQGLSGTFWTCAGFVGDTNYSDDCVQKLVLVGIEEAADRKIRRLRFTLGECHPNPFSQSTSIRYEIAKAEYVSLAVYDLAGRIVNTLVDQDLSSGTYTATWNGKDSGGQLIPNGVYFYRLKSGSFTATRKTVLIR</sequence>
<dbReference type="Proteomes" id="UP000315534">
    <property type="component" value="Unassembled WGS sequence"/>
</dbReference>
<dbReference type="SUPFAM" id="SSF50939">
    <property type="entry name" value="Sialidases"/>
    <property type="match status" value="1"/>
</dbReference>
<feature type="non-terminal residue" evidence="3">
    <location>
        <position position="1"/>
    </location>
</feature>
<dbReference type="InterPro" id="IPR036278">
    <property type="entry name" value="Sialidase_sf"/>
</dbReference>
<dbReference type="Pfam" id="PF07705">
    <property type="entry name" value="CARDB"/>
    <property type="match status" value="1"/>
</dbReference>
<reference evidence="3 4" key="1">
    <citation type="submission" date="2019-03" db="EMBL/GenBank/DDBJ databases">
        <title>Metabolic potential of uncultured bacteria and archaea associated with petroleum seepage in deep-sea sediments.</title>
        <authorList>
            <person name="Dong X."/>
            <person name="Hubert C."/>
        </authorList>
    </citation>
    <scope>NUCLEOTIDE SEQUENCE [LARGE SCALE GENOMIC DNA]</scope>
    <source>
        <strain evidence="3">E29_bin36</strain>
    </source>
</reference>
<proteinExistence type="predicted"/>
<dbReference type="Gene3D" id="2.120.10.10">
    <property type="match status" value="1"/>
</dbReference>
<feature type="domain" description="FlgD/Vpr Ig-like" evidence="2">
    <location>
        <begin position="233"/>
        <end position="287"/>
    </location>
</feature>
<feature type="domain" description="CARDB" evidence="1">
    <location>
        <begin position="94"/>
        <end position="162"/>
    </location>
</feature>
<gene>
    <name evidence="3" type="ORF">E3J38_06950</name>
</gene>
<evidence type="ECO:0000313" key="3">
    <source>
        <dbReference type="EMBL" id="TET79650.1"/>
    </source>
</evidence>
<dbReference type="Gene3D" id="2.60.40.4070">
    <property type="match status" value="1"/>
</dbReference>
<organism evidence="3 4">
    <name type="scientific">candidate division TA06 bacterium</name>
    <dbReference type="NCBI Taxonomy" id="2250710"/>
    <lineage>
        <taxon>Bacteria</taxon>
        <taxon>Bacteria division TA06</taxon>
    </lineage>
</organism>
<protein>
    <submittedName>
        <fullName evidence="3">T9SS type A sorting domain-containing protein</fullName>
    </submittedName>
</protein>
<dbReference type="InterPro" id="IPR011635">
    <property type="entry name" value="CARDB"/>
</dbReference>
<evidence type="ECO:0000313" key="4">
    <source>
        <dbReference type="Proteomes" id="UP000315534"/>
    </source>
</evidence>
<name>A0A523XK60_UNCT6</name>
<dbReference type="InterPro" id="IPR025965">
    <property type="entry name" value="FlgD/Vpr_Ig-like"/>
</dbReference>
<evidence type="ECO:0000259" key="1">
    <source>
        <dbReference type="Pfam" id="PF07705"/>
    </source>
</evidence>
<dbReference type="CDD" id="cd15482">
    <property type="entry name" value="Sialidase_non-viral"/>
    <property type="match status" value="1"/>
</dbReference>
<evidence type="ECO:0000259" key="2">
    <source>
        <dbReference type="Pfam" id="PF13860"/>
    </source>
</evidence>
<dbReference type="AlphaFoldDB" id="A0A523XK60"/>